<dbReference type="Proteomes" id="UP000230750">
    <property type="component" value="Unassembled WGS sequence"/>
</dbReference>
<feature type="region of interest" description="Disordered" evidence="1">
    <location>
        <begin position="1"/>
        <end position="66"/>
    </location>
</feature>
<gene>
    <name evidence="2" type="ORF">BSL78_13565</name>
</gene>
<reference evidence="2 3" key="1">
    <citation type="journal article" date="2017" name="PLoS Biol.">
        <title>The sea cucumber genome provides insights into morphological evolution and visceral regeneration.</title>
        <authorList>
            <person name="Zhang X."/>
            <person name="Sun L."/>
            <person name="Yuan J."/>
            <person name="Sun Y."/>
            <person name="Gao Y."/>
            <person name="Zhang L."/>
            <person name="Li S."/>
            <person name="Dai H."/>
            <person name="Hamel J.F."/>
            <person name="Liu C."/>
            <person name="Yu Y."/>
            <person name="Liu S."/>
            <person name="Lin W."/>
            <person name="Guo K."/>
            <person name="Jin S."/>
            <person name="Xu P."/>
            <person name="Storey K.B."/>
            <person name="Huan P."/>
            <person name="Zhang T."/>
            <person name="Zhou Y."/>
            <person name="Zhang J."/>
            <person name="Lin C."/>
            <person name="Li X."/>
            <person name="Xing L."/>
            <person name="Huo D."/>
            <person name="Sun M."/>
            <person name="Wang L."/>
            <person name="Mercier A."/>
            <person name="Li F."/>
            <person name="Yang H."/>
            <person name="Xiang J."/>
        </authorList>
    </citation>
    <scope>NUCLEOTIDE SEQUENCE [LARGE SCALE GENOMIC DNA]</scope>
    <source>
        <strain evidence="2">Shaxun</strain>
        <tissue evidence="2">Muscle</tissue>
    </source>
</reference>
<dbReference type="AlphaFoldDB" id="A0A2G8KNJ6"/>
<feature type="compositionally biased region" description="Low complexity" evidence="1">
    <location>
        <begin position="42"/>
        <end position="55"/>
    </location>
</feature>
<feature type="compositionally biased region" description="Basic and acidic residues" evidence="1">
    <location>
        <begin position="24"/>
        <end position="34"/>
    </location>
</feature>
<organism evidence="2 3">
    <name type="scientific">Stichopus japonicus</name>
    <name type="common">Sea cucumber</name>
    <dbReference type="NCBI Taxonomy" id="307972"/>
    <lineage>
        <taxon>Eukaryota</taxon>
        <taxon>Metazoa</taxon>
        <taxon>Echinodermata</taxon>
        <taxon>Eleutherozoa</taxon>
        <taxon>Echinozoa</taxon>
        <taxon>Holothuroidea</taxon>
        <taxon>Aspidochirotacea</taxon>
        <taxon>Aspidochirotida</taxon>
        <taxon>Stichopodidae</taxon>
        <taxon>Apostichopus</taxon>
    </lineage>
</organism>
<name>A0A2G8KNJ6_STIJA</name>
<accession>A0A2G8KNJ6</accession>
<sequence length="209" mass="23145">MLDTSPDAVTEDMFDDDNVAADDDPPRVLPEIHEPVQYSEAPQTQQSTPESTESSGALFTPPLIVDEPTQEPSLLPKAAVDLLSQTVASVTAFIGRDRTQSPGPLLLLLRAAGRRLTTTLGRRVWIRIYPNTKCWTDRKSTMNAIAELKAKPRITASVNFFQTFLGGRHSLLLIIFSYCISIRKRSIIFNTRQPVYTCYPSAGGYESGQ</sequence>
<proteinExistence type="predicted"/>
<keyword evidence="3" id="KW-1185">Reference proteome</keyword>
<evidence type="ECO:0000313" key="3">
    <source>
        <dbReference type="Proteomes" id="UP000230750"/>
    </source>
</evidence>
<protein>
    <submittedName>
        <fullName evidence="2">Uncharacterized protein</fullName>
    </submittedName>
</protein>
<feature type="compositionally biased region" description="Acidic residues" evidence="1">
    <location>
        <begin position="9"/>
        <end position="23"/>
    </location>
</feature>
<evidence type="ECO:0000256" key="1">
    <source>
        <dbReference type="SAM" id="MobiDB-lite"/>
    </source>
</evidence>
<dbReference type="EMBL" id="MRZV01000460">
    <property type="protein sequence ID" value="PIK49547.1"/>
    <property type="molecule type" value="Genomic_DNA"/>
</dbReference>
<comment type="caution">
    <text evidence="2">The sequence shown here is derived from an EMBL/GenBank/DDBJ whole genome shotgun (WGS) entry which is preliminary data.</text>
</comment>
<evidence type="ECO:0000313" key="2">
    <source>
        <dbReference type="EMBL" id="PIK49547.1"/>
    </source>
</evidence>